<evidence type="ECO:0000313" key="17">
    <source>
        <dbReference type="Proteomes" id="UP000264589"/>
    </source>
</evidence>
<name>A0A371RFN8_9PROT</name>
<keyword evidence="3 11" id="KW-1134">Transmembrane beta strand</keyword>
<comment type="similarity">
    <text evidence="11 12">Belongs to the TonB-dependent receptor family.</text>
</comment>
<evidence type="ECO:0000256" key="10">
    <source>
        <dbReference type="ARBA" id="ARBA00023237"/>
    </source>
</evidence>
<evidence type="ECO:0000256" key="8">
    <source>
        <dbReference type="ARBA" id="ARBA00023077"/>
    </source>
</evidence>
<dbReference type="PANTHER" id="PTHR32552">
    <property type="entry name" value="FERRICHROME IRON RECEPTOR-RELATED"/>
    <property type="match status" value="1"/>
</dbReference>
<dbReference type="InterPro" id="IPR036942">
    <property type="entry name" value="Beta-barrel_TonB_sf"/>
</dbReference>
<evidence type="ECO:0000256" key="6">
    <source>
        <dbReference type="ARBA" id="ARBA00023004"/>
    </source>
</evidence>
<keyword evidence="4" id="KW-0410">Iron transport</keyword>
<dbReference type="GO" id="GO:0009279">
    <property type="term" value="C:cell outer membrane"/>
    <property type="evidence" value="ECO:0007669"/>
    <property type="project" value="UniProtKB-SubCell"/>
</dbReference>
<reference evidence="16 17" key="1">
    <citation type="submission" date="2018-08" db="EMBL/GenBank/DDBJ databases">
        <title>Parvularcula sp. SM1705, isolated from surface water of the South Sea China.</title>
        <authorList>
            <person name="Sun L."/>
        </authorList>
    </citation>
    <scope>NUCLEOTIDE SEQUENCE [LARGE SCALE GENOMIC DNA]</scope>
    <source>
        <strain evidence="16 17">SM1705</strain>
    </source>
</reference>
<evidence type="ECO:0000256" key="11">
    <source>
        <dbReference type="PROSITE-ProRule" id="PRU01360"/>
    </source>
</evidence>
<sequence>MSRLKRPYRAVLCGAAASAALVTAFSGAAWAQDDETQIEGDVITVQARKRDEAIEDVPASITAISDEDAERLALQDVADYIRQTPGAILVASGPDYLSDITLRGQGGGRLGFSESTTGIYRNGIYVAGGGFGGRSYDKLDFFDMQAMEVYRGPQGALYGRNAVGGAVNIRTKQPVLGETSLRTKVGYASTERYEAEAIANVPVGENAALRLGGYYQDQQEGHHSIEGTGDYADTEMKYGGRVALGLELSDRSKAVLTIEAAHSDSGGFSSTGQNLVLDYDPYIRVGTDTDDRVMIDTVTAFGEYTHEFDNMDFTFLTNYESRDASREFADFDHFLGLSSPLLSLIDTQYEDFWRFGLEARLASKNSGPASWMIGVDYLTLESDIFSSRFGTLAGPFANSPALRRQFRDDDPTDELSSYSVFGLYSYDISDKVNLTVEARVQVDEKDFSFERIDMDALTDEAIPLTMFSESWTRFLPTASLTYRARPDTTLYARVATGYRPGGFNPSPAVGFFDRTAYDPEDVISGEVGVKGDYRLGRTIVRPQLAIFYTETDDVQQTTSVDITDPSFSLQNVGSSTLYGGEFELTTITPLGEGLLRNSLGVSGANGQFGDDTNILFQGAIVDLSNTRVPRSRNYIVNFNTIYRHPISENLDGWISAGIQAEGGGFDNASHTRRSESFEILDFSLGVDADDWRLTVYGKNVTDEEYLLVNVNNNEYHNTPSLYGVTLTVDW</sequence>
<dbReference type="InterPro" id="IPR012910">
    <property type="entry name" value="Plug_dom"/>
</dbReference>
<keyword evidence="5 11" id="KW-0812">Transmembrane</keyword>
<keyword evidence="13" id="KW-0732">Signal</keyword>
<evidence type="ECO:0000256" key="3">
    <source>
        <dbReference type="ARBA" id="ARBA00022452"/>
    </source>
</evidence>
<keyword evidence="7" id="KW-0406">Ion transport</keyword>
<evidence type="ECO:0000256" key="2">
    <source>
        <dbReference type="ARBA" id="ARBA00022448"/>
    </source>
</evidence>
<evidence type="ECO:0000313" key="16">
    <source>
        <dbReference type="EMBL" id="RFB04255.1"/>
    </source>
</evidence>
<protein>
    <submittedName>
        <fullName evidence="16">TonB-dependent receptor</fullName>
    </submittedName>
</protein>
<dbReference type="PROSITE" id="PS52016">
    <property type="entry name" value="TONB_DEPENDENT_REC_3"/>
    <property type="match status" value="1"/>
</dbReference>
<feature type="domain" description="TonB-dependent receptor-like beta-barrel" evidence="14">
    <location>
        <begin position="273"/>
        <end position="700"/>
    </location>
</feature>
<dbReference type="Pfam" id="PF07715">
    <property type="entry name" value="Plug"/>
    <property type="match status" value="1"/>
</dbReference>
<comment type="caution">
    <text evidence="16">The sequence shown here is derived from an EMBL/GenBank/DDBJ whole genome shotgun (WGS) entry which is preliminary data.</text>
</comment>
<dbReference type="Proteomes" id="UP000264589">
    <property type="component" value="Unassembled WGS sequence"/>
</dbReference>
<organism evidence="16 17">
    <name type="scientific">Parvularcula marina</name>
    <dbReference type="NCBI Taxonomy" id="2292771"/>
    <lineage>
        <taxon>Bacteria</taxon>
        <taxon>Pseudomonadati</taxon>
        <taxon>Pseudomonadota</taxon>
        <taxon>Alphaproteobacteria</taxon>
        <taxon>Parvularculales</taxon>
        <taxon>Parvularculaceae</taxon>
        <taxon>Parvularcula</taxon>
    </lineage>
</organism>
<evidence type="ECO:0000259" key="14">
    <source>
        <dbReference type="Pfam" id="PF00593"/>
    </source>
</evidence>
<evidence type="ECO:0000256" key="5">
    <source>
        <dbReference type="ARBA" id="ARBA00022692"/>
    </source>
</evidence>
<dbReference type="OrthoDB" id="7179662at2"/>
<proteinExistence type="inferred from homology"/>
<keyword evidence="9 11" id="KW-0472">Membrane</keyword>
<dbReference type="AlphaFoldDB" id="A0A371RFN8"/>
<evidence type="ECO:0000256" key="7">
    <source>
        <dbReference type="ARBA" id="ARBA00023065"/>
    </source>
</evidence>
<dbReference type="PANTHER" id="PTHR32552:SF81">
    <property type="entry name" value="TONB-DEPENDENT OUTER MEMBRANE RECEPTOR"/>
    <property type="match status" value="1"/>
</dbReference>
<keyword evidence="10 11" id="KW-0998">Cell outer membrane</keyword>
<feature type="chain" id="PRO_5016597131" evidence="13">
    <location>
        <begin position="32"/>
        <end position="730"/>
    </location>
</feature>
<keyword evidence="17" id="KW-1185">Reference proteome</keyword>
<gene>
    <name evidence="16" type="ORF">DX908_02515</name>
</gene>
<dbReference type="EMBL" id="QUQO01000001">
    <property type="protein sequence ID" value="RFB04255.1"/>
    <property type="molecule type" value="Genomic_DNA"/>
</dbReference>
<keyword evidence="16" id="KW-0675">Receptor</keyword>
<dbReference type="SUPFAM" id="SSF56935">
    <property type="entry name" value="Porins"/>
    <property type="match status" value="1"/>
</dbReference>
<evidence type="ECO:0000259" key="15">
    <source>
        <dbReference type="Pfam" id="PF07715"/>
    </source>
</evidence>
<keyword evidence="6" id="KW-0408">Iron</keyword>
<feature type="signal peptide" evidence="13">
    <location>
        <begin position="1"/>
        <end position="31"/>
    </location>
</feature>
<dbReference type="InParanoid" id="A0A371RFN8"/>
<keyword evidence="2 11" id="KW-0813">Transport</keyword>
<accession>A0A371RFN8</accession>
<dbReference type="Gene3D" id="2.40.170.20">
    <property type="entry name" value="TonB-dependent receptor, beta-barrel domain"/>
    <property type="match status" value="1"/>
</dbReference>
<evidence type="ECO:0000256" key="13">
    <source>
        <dbReference type="SAM" id="SignalP"/>
    </source>
</evidence>
<dbReference type="InterPro" id="IPR000531">
    <property type="entry name" value="Beta-barrel_TonB"/>
</dbReference>
<dbReference type="InterPro" id="IPR039426">
    <property type="entry name" value="TonB-dep_rcpt-like"/>
</dbReference>
<dbReference type="FunCoup" id="A0A371RFN8">
    <property type="interactions" value="42"/>
</dbReference>
<evidence type="ECO:0000256" key="1">
    <source>
        <dbReference type="ARBA" id="ARBA00004571"/>
    </source>
</evidence>
<keyword evidence="8 12" id="KW-0798">TonB box</keyword>
<evidence type="ECO:0000256" key="9">
    <source>
        <dbReference type="ARBA" id="ARBA00023136"/>
    </source>
</evidence>
<dbReference type="RefSeq" id="WP_116390883.1">
    <property type="nucleotide sequence ID" value="NZ_QUQO01000001.1"/>
</dbReference>
<dbReference type="Pfam" id="PF00593">
    <property type="entry name" value="TonB_dep_Rec_b-barrel"/>
    <property type="match status" value="1"/>
</dbReference>
<evidence type="ECO:0000256" key="12">
    <source>
        <dbReference type="RuleBase" id="RU003357"/>
    </source>
</evidence>
<evidence type="ECO:0000256" key="4">
    <source>
        <dbReference type="ARBA" id="ARBA00022496"/>
    </source>
</evidence>
<feature type="domain" description="TonB-dependent receptor plug" evidence="15">
    <location>
        <begin position="54"/>
        <end position="166"/>
    </location>
</feature>
<comment type="subcellular location">
    <subcellularLocation>
        <location evidence="1 11">Cell outer membrane</location>
        <topology evidence="1 11">Multi-pass membrane protein</topology>
    </subcellularLocation>
</comment>
<dbReference type="GO" id="GO:0006826">
    <property type="term" value="P:iron ion transport"/>
    <property type="evidence" value="ECO:0007669"/>
    <property type="project" value="UniProtKB-KW"/>
</dbReference>